<sequence length="55" mass="6007">MGIGNDVALAGNHEAAAVSSKRVLAGLFGRKVNIQAYHAIADMLHDIRKRIYLIF</sequence>
<reference evidence="1" key="1">
    <citation type="submission" date="2019-08" db="EMBL/GenBank/DDBJ databases">
        <authorList>
            <person name="Kucharzyk K."/>
            <person name="Murdoch R.W."/>
            <person name="Higgins S."/>
            <person name="Loffler F."/>
        </authorList>
    </citation>
    <scope>NUCLEOTIDE SEQUENCE</scope>
</reference>
<evidence type="ECO:0000313" key="1">
    <source>
        <dbReference type="EMBL" id="MPN64722.1"/>
    </source>
</evidence>
<name>A0A645JN58_9ZZZZ</name>
<protein>
    <submittedName>
        <fullName evidence="1">Uncharacterized protein</fullName>
    </submittedName>
</protein>
<dbReference type="AlphaFoldDB" id="A0A645JN58"/>
<dbReference type="EMBL" id="VSSQ01146006">
    <property type="protein sequence ID" value="MPN64722.1"/>
    <property type="molecule type" value="Genomic_DNA"/>
</dbReference>
<gene>
    <name evidence="1" type="ORF">SDC9_212498</name>
</gene>
<accession>A0A645JN58</accession>
<comment type="caution">
    <text evidence="1">The sequence shown here is derived from an EMBL/GenBank/DDBJ whole genome shotgun (WGS) entry which is preliminary data.</text>
</comment>
<proteinExistence type="predicted"/>
<organism evidence="1">
    <name type="scientific">bioreactor metagenome</name>
    <dbReference type="NCBI Taxonomy" id="1076179"/>
    <lineage>
        <taxon>unclassified sequences</taxon>
        <taxon>metagenomes</taxon>
        <taxon>ecological metagenomes</taxon>
    </lineage>
</organism>